<dbReference type="Pfam" id="PF02195">
    <property type="entry name" value="ParB_N"/>
    <property type="match status" value="1"/>
</dbReference>
<evidence type="ECO:0000313" key="8">
    <source>
        <dbReference type="Proteomes" id="UP000481363"/>
    </source>
</evidence>
<evidence type="ECO:0000259" key="5">
    <source>
        <dbReference type="SMART" id="SM00470"/>
    </source>
</evidence>
<organism evidence="6 8">
    <name type="scientific">Clostridium botulinum</name>
    <dbReference type="NCBI Taxonomy" id="1491"/>
    <lineage>
        <taxon>Bacteria</taxon>
        <taxon>Bacillati</taxon>
        <taxon>Bacillota</taxon>
        <taxon>Clostridia</taxon>
        <taxon>Eubacteriales</taxon>
        <taxon>Clostridiaceae</taxon>
        <taxon>Clostridium</taxon>
    </lineage>
</organism>
<dbReference type="Gene3D" id="1.10.10.2830">
    <property type="match status" value="1"/>
</dbReference>
<protein>
    <submittedName>
        <fullName evidence="6">ParB/RepB/Spo0J family partition protein</fullName>
    </submittedName>
</protein>
<dbReference type="PANTHER" id="PTHR33375">
    <property type="entry name" value="CHROMOSOME-PARTITIONING PROTEIN PARB-RELATED"/>
    <property type="match status" value="1"/>
</dbReference>
<evidence type="ECO:0000313" key="6">
    <source>
        <dbReference type="EMBL" id="NFF70403.1"/>
    </source>
</evidence>
<dbReference type="GO" id="GO:0045881">
    <property type="term" value="P:positive regulation of sporulation resulting in formation of a cellular spore"/>
    <property type="evidence" value="ECO:0007669"/>
    <property type="project" value="TreeGrafter"/>
</dbReference>
<dbReference type="FunFam" id="1.10.10.2830:FF:000001">
    <property type="entry name" value="Chromosome partitioning protein ParB"/>
    <property type="match status" value="1"/>
</dbReference>
<evidence type="ECO:0000313" key="7">
    <source>
        <dbReference type="EMBL" id="NFU59731.1"/>
    </source>
</evidence>
<dbReference type="GO" id="GO:0009295">
    <property type="term" value="C:nucleoid"/>
    <property type="evidence" value="ECO:0007669"/>
    <property type="project" value="UniProtKB-SubCell"/>
</dbReference>
<keyword evidence="3" id="KW-0159">Chromosome partition</keyword>
<dbReference type="SUPFAM" id="SSF110849">
    <property type="entry name" value="ParB/Sulfiredoxin"/>
    <property type="match status" value="1"/>
</dbReference>
<dbReference type="InterPro" id="IPR036086">
    <property type="entry name" value="ParB/Sulfiredoxin_sf"/>
</dbReference>
<comment type="subcellular location">
    <subcellularLocation>
        <location evidence="1">Cytoplasm</location>
        <location evidence="1">Nucleoid</location>
    </subcellularLocation>
</comment>
<evidence type="ECO:0000256" key="3">
    <source>
        <dbReference type="ARBA" id="ARBA00022829"/>
    </source>
</evidence>
<dbReference type="CDD" id="cd16393">
    <property type="entry name" value="SPO0J_N"/>
    <property type="match status" value="1"/>
</dbReference>
<keyword evidence="4" id="KW-0238">DNA-binding</keyword>
<accession>A0A9Q4TIT2</accession>
<dbReference type="EMBL" id="SWNT01000004">
    <property type="protein sequence ID" value="NFF70403.1"/>
    <property type="molecule type" value="Genomic_DNA"/>
</dbReference>
<comment type="similarity">
    <text evidence="2">Belongs to the ParB family.</text>
</comment>
<evidence type="ECO:0000256" key="4">
    <source>
        <dbReference type="ARBA" id="ARBA00023125"/>
    </source>
</evidence>
<dbReference type="InterPro" id="IPR041468">
    <property type="entry name" value="HTH_ParB/Spo0J"/>
</dbReference>
<dbReference type="Proteomes" id="UP000785180">
    <property type="component" value="Unassembled WGS sequence"/>
</dbReference>
<sequence length="283" mass="32404">MLSKKFGLGKGLGALIPEEDIENNESVLKVKMNLIKPNSDQPRKNFDEEKILQLAESIKEHGIIQPLILQKSNELYTIIAGERRWRAAKKVGLQELPAVVVELSNKEILEVSLIENIQREDLNPIEEALAYKKLIDEFNLTQDALGKRIGKSRTAITNCMRLLNLDIRTQEYLIDGVISEGHGRVLLSIEDKELQYKIAQEIIDKQLSVRQTEILIKNLKKGGKTKEEKKLDNIKPYYNDITNKLQNLFNTKVVLSSKGNRGKIQIEYYSEEDLQRIIDVLNI</sequence>
<dbReference type="GO" id="GO:0007059">
    <property type="term" value="P:chromosome segregation"/>
    <property type="evidence" value="ECO:0007669"/>
    <property type="project" value="UniProtKB-KW"/>
</dbReference>
<dbReference type="AlphaFoldDB" id="A0A9Q4TIT2"/>
<dbReference type="GO" id="GO:0003677">
    <property type="term" value="F:DNA binding"/>
    <property type="evidence" value="ECO:0007669"/>
    <property type="project" value="UniProtKB-KW"/>
</dbReference>
<dbReference type="NCBIfam" id="TIGR00180">
    <property type="entry name" value="parB_part"/>
    <property type="match status" value="1"/>
</dbReference>
<dbReference type="SUPFAM" id="SSF109709">
    <property type="entry name" value="KorB DNA-binding domain-like"/>
    <property type="match status" value="1"/>
</dbReference>
<dbReference type="InterPro" id="IPR003115">
    <property type="entry name" value="ParB_N"/>
</dbReference>
<comment type="caution">
    <text evidence="6">The sequence shown here is derived from an EMBL/GenBank/DDBJ whole genome shotgun (WGS) entry which is preliminary data.</text>
</comment>
<dbReference type="EMBL" id="SXDK01000005">
    <property type="protein sequence ID" value="NFU59731.1"/>
    <property type="molecule type" value="Genomic_DNA"/>
</dbReference>
<dbReference type="InterPro" id="IPR004437">
    <property type="entry name" value="ParB/RepB/Spo0J"/>
</dbReference>
<proteinExistence type="inferred from homology"/>
<name>A0A9Q4TIT2_CLOBO</name>
<dbReference type="Pfam" id="PF17762">
    <property type="entry name" value="HTH_ParB"/>
    <property type="match status" value="1"/>
</dbReference>
<dbReference type="SMART" id="SM00470">
    <property type="entry name" value="ParB"/>
    <property type="match status" value="1"/>
</dbReference>
<gene>
    <name evidence="6" type="ORF">FCV11_04730</name>
    <name evidence="7" type="ORF">FDF67_05905</name>
</gene>
<reference evidence="6 8" key="1">
    <citation type="submission" date="2019-04" db="EMBL/GenBank/DDBJ databases">
        <title>Genome sequencing of Clostridium botulinum Groups I-IV and Clostridium butyricum.</title>
        <authorList>
            <person name="Brunt J."/>
            <person name="Van Vliet A.H.M."/>
            <person name="Stringer S.C."/>
            <person name="Carter A.T."/>
            <person name="Peck M.W."/>
        </authorList>
    </citation>
    <scope>NUCLEOTIDE SEQUENCE [LARGE SCALE GENOMIC DNA]</scope>
    <source>
        <strain evidence="7">7221C</strain>
        <strain evidence="6 8">IFR 18/049</strain>
    </source>
</reference>
<evidence type="ECO:0000256" key="2">
    <source>
        <dbReference type="ARBA" id="ARBA00006295"/>
    </source>
</evidence>
<feature type="domain" description="ParB-like N-terminal" evidence="5">
    <location>
        <begin position="28"/>
        <end position="117"/>
    </location>
</feature>
<evidence type="ECO:0000256" key="1">
    <source>
        <dbReference type="ARBA" id="ARBA00004453"/>
    </source>
</evidence>
<dbReference type="InterPro" id="IPR050336">
    <property type="entry name" value="Chromosome_partition/occlusion"/>
</dbReference>
<dbReference type="FunFam" id="3.90.1530.30:FF:000001">
    <property type="entry name" value="Chromosome partitioning protein ParB"/>
    <property type="match status" value="1"/>
</dbReference>
<dbReference type="Proteomes" id="UP000481363">
    <property type="component" value="Unassembled WGS sequence"/>
</dbReference>
<dbReference type="Gene3D" id="3.90.1530.30">
    <property type="match status" value="1"/>
</dbReference>
<dbReference type="GO" id="GO:0005694">
    <property type="term" value="C:chromosome"/>
    <property type="evidence" value="ECO:0007669"/>
    <property type="project" value="TreeGrafter"/>
</dbReference>
<dbReference type="PANTHER" id="PTHR33375:SF1">
    <property type="entry name" value="CHROMOSOME-PARTITIONING PROTEIN PARB-RELATED"/>
    <property type="match status" value="1"/>
</dbReference>